<dbReference type="EC" id="3.5.1.44" evidence="3"/>
<dbReference type="InterPro" id="IPR038592">
    <property type="entry name" value="CheD-like_sf"/>
</dbReference>
<organism evidence="4 5">
    <name type="scientific">Lichenifustis flavocetrariae</name>
    <dbReference type="NCBI Taxonomy" id="2949735"/>
    <lineage>
        <taxon>Bacteria</taxon>
        <taxon>Pseudomonadati</taxon>
        <taxon>Pseudomonadota</taxon>
        <taxon>Alphaproteobacteria</taxon>
        <taxon>Hyphomicrobiales</taxon>
        <taxon>Lichenihabitantaceae</taxon>
        <taxon>Lichenifustis</taxon>
    </lineage>
</organism>
<dbReference type="InterPro" id="IPR011324">
    <property type="entry name" value="Cytotoxic_necrot_fac-like_cat"/>
</dbReference>
<dbReference type="EMBL" id="JAMOIM010000003">
    <property type="protein sequence ID" value="MCW6507661.1"/>
    <property type="molecule type" value="Genomic_DNA"/>
</dbReference>
<evidence type="ECO:0000313" key="4">
    <source>
        <dbReference type="EMBL" id="MCW6507661.1"/>
    </source>
</evidence>
<dbReference type="CDD" id="cd16352">
    <property type="entry name" value="CheD"/>
    <property type="match status" value="1"/>
</dbReference>
<comment type="catalytic activity">
    <reaction evidence="3">
        <text>L-glutaminyl-[protein] + H2O = L-glutamyl-[protein] + NH4(+)</text>
        <dbReference type="Rhea" id="RHEA:16441"/>
        <dbReference type="Rhea" id="RHEA-COMP:10207"/>
        <dbReference type="Rhea" id="RHEA-COMP:10208"/>
        <dbReference type="ChEBI" id="CHEBI:15377"/>
        <dbReference type="ChEBI" id="CHEBI:28938"/>
        <dbReference type="ChEBI" id="CHEBI:29973"/>
        <dbReference type="ChEBI" id="CHEBI:30011"/>
        <dbReference type="EC" id="3.5.1.44"/>
    </reaction>
</comment>
<comment type="function">
    <text evidence="3">Probably deamidates glutamine residues to glutamate on methyl-accepting chemotaxis receptors (MCPs), playing an important role in chemotaxis.</text>
</comment>
<keyword evidence="1 3" id="KW-0145">Chemotaxis</keyword>
<accession>A0AA41YUX4</accession>
<evidence type="ECO:0000256" key="2">
    <source>
        <dbReference type="ARBA" id="ARBA00022801"/>
    </source>
</evidence>
<dbReference type="PANTHER" id="PTHR35147:SF2">
    <property type="entry name" value="CHEMORECEPTOR GLUTAMINE DEAMIDASE CHED-RELATED"/>
    <property type="match status" value="1"/>
</dbReference>
<proteinExistence type="inferred from homology"/>
<dbReference type="Proteomes" id="UP001165667">
    <property type="component" value="Unassembled WGS sequence"/>
</dbReference>
<sequence length="185" mass="19868">MTLPSRPGQIGAAEKSVLVIQGEYKISDDPNVVLATLLGSCVAACIRDPLAGVGGMNHFLLAEGSASDTRHNAERYGVHAMELLVNGLLTRGAQRNRLEAKLFGGAKTMDGLADVGATNARFAQEFVRREGIKLVGECLLGNRGRRIHFWPVSGRARRIFMSEPVPLRPVAPPVVQPNSGALELF</sequence>
<dbReference type="AlphaFoldDB" id="A0AA41YUX4"/>
<evidence type="ECO:0000256" key="3">
    <source>
        <dbReference type="HAMAP-Rule" id="MF_01440"/>
    </source>
</evidence>
<comment type="caution">
    <text evidence="4">The sequence shown here is derived from an EMBL/GenBank/DDBJ whole genome shotgun (WGS) entry which is preliminary data.</text>
</comment>
<dbReference type="GO" id="GO:0050568">
    <property type="term" value="F:protein-glutamine glutaminase activity"/>
    <property type="evidence" value="ECO:0007669"/>
    <property type="project" value="UniProtKB-UniRule"/>
</dbReference>
<evidence type="ECO:0000313" key="5">
    <source>
        <dbReference type="Proteomes" id="UP001165667"/>
    </source>
</evidence>
<name>A0AA41YUX4_9HYPH</name>
<keyword evidence="2 3" id="KW-0378">Hydrolase</keyword>
<dbReference type="Pfam" id="PF03975">
    <property type="entry name" value="CheD"/>
    <property type="match status" value="1"/>
</dbReference>
<dbReference type="SUPFAM" id="SSF64438">
    <property type="entry name" value="CNF1/YfiH-like putative cysteine hydrolases"/>
    <property type="match status" value="1"/>
</dbReference>
<gene>
    <name evidence="3" type="primary">cheD</name>
    <name evidence="4" type="ORF">M8523_06450</name>
</gene>
<evidence type="ECO:0000256" key="1">
    <source>
        <dbReference type="ARBA" id="ARBA00022500"/>
    </source>
</evidence>
<dbReference type="GO" id="GO:0006935">
    <property type="term" value="P:chemotaxis"/>
    <property type="evidence" value="ECO:0007669"/>
    <property type="project" value="UniProtKB-UniRule"/>
</dbReference>
<dbReference type="PANTHER" id="PTHR35147">
    <property type="entry name" value="CHEMORECEPTOR GLUTAMINE DEAMIDASE CHED-RELATED"/>
    <property type="match status" value="1"/>
</dbReference>
<dbReference type="Gene3D" id="3.30.1330.200">
    <property type="match status" value="1"/>
</dbReference>
<keyword evidence="5" id="KW-1185">Reference proteome</keyword>
<dbReference type="HAMAP" id="MF_01440">
    <property type="entry name" value="CheD"/>
    <property type="match status" value="1"/>
</dbReference>
<dbReference type="RefSeq" id="WP_282584024.1">
    <property type="nucleotide sequence ID" value="NZ_JAMOIM010000003.1"/>
</dbReference>
<comment type="similarity">
    <text evidence="3">Belongs to the CheD family.</text>
</comment>
<reference evidence="4" key="1">
    <citation type="submission" date="2022-05" db="EMBL/GenBank/DDBJ databases">
        <authorList>
            <person name="Pankratov T."/>
        </authorList>
    </citation>
    <scope>NUCLEOTIDE SEQUENCE</scope>
    <source>
        <strain evidence="4">BP6-180914</strain>
    </source>
</reference>
<dbReference type="InterPro" id="IPR005659">
    <property type="entry name" value="Chemorcpt_Glu_NH3ase_CheD"/>
</dbReference>
<protein>
    <recommendedName>
        <fullName evidence="3">Probable chemoreceptor glutamine deamidase CheD</fullName>
        <ecNumber evidence="3">3.5.1.44</ecNumber>
    </recommendedName>
</protein>